<gene>
    <name evidence="1" type="ORF">QUW44_08990</name>
</gene>
<evidence type="ECO:0000313" key="2">
    <source>
        <dbReference type="Proteomes" id="UP001529343"/>
    </source>
</evidence>
<evidence type="ECO:0000313" key="1">
    <source>
        <dbReference type="EMBL" id="MDM8267255.1"/>
    </source>
</evidence>
<name>A0ABT7UZX0_9LACO</name>
<accession>A0ABT7UZX0</accession>
<reference evidence="1 2" key="2">
    <citation type="submission" date="2023-06" db="EMBL/GenBank/DDBJ databases">
        <authorList>
            <person name="Zeman M."/>
            <person name="Kubasova T."/>
            <person name="Jahodarova E."/>
            <person name="Nykrynova M."/>
            <person name="Rychlik I."/>
        </authorList>
    </citation>
    <scope>NUCLEOTIDE SEQUENCE [LARGE SCALE GENOMIC DNA]</scope>
    <source>
        <strain evidence="1 2">161_Gplus</strain>
    </source>
</reference>
<dbReference type="PANTHER" id="PTHR40056:SF1">
    <property type="entry name" value="DUF1836 DOMAIN-CONTAINING PROTEIN"/>
    <property type="match status" value="1"/>
</dbReference>
<reference evidence="2" key="1">
    <citation type="submission" date="2023-06" db="EMBL/GenBank/DDBJ databases">
        <title>Identification and characterization of horizontal gene transfer across gut microbiota members of farm animals based on homology search.</title>
        <authorList>
            <person name="Zeman M."/>
            <person name="Kubasova T."/>
            <person name="Jahodarova E."/>
            <person name="Nykrynova M."/>
            <person name="Rychlik I."/>
        </authorList>
    </citation>
    <scope>NUCLEOTIDE SEQUENCE [LARGE SCALE GENOMIC DNA]</scope>
    <source>
        <strain evidence="2">161_Gplus</strain>
    </source>
</reference>
<dbReference type="Pfam" id="PF08876">
    <property type="entry name" value="DUF1836"/>
    <property type="match status" value="1"/>
</dbReference>
<protein>
    <submittedName>
        <fullName evidence="1">DUF1836 domain-containing protein</fullName>
    </submittedName>
</protein>
<dbReference type="EMBL" id="JAUDDW010000047">
    <property type="protein sequence ID" value="MDM8267255.1"/>
    <property type="molecule type" value="Genomic_DNA"/>
</dbReference>
<comment type="caution">
    <text evidence="1">The sequence shown here is derived from an EMBL/GenBank/DDBJ whole genome shotgun (WGS) entry which is preliminary data.</text>
</comment>
<dbReference type="InterPro" id="IPR014975">
    <property type="entry name" value="DUF1836"/>
</dbReference>
<organism evidence="1 2">
    <name type="scientific">Limosilactobacillus pontis</name>
    <dbReference type="NCBI Taxonomy" id="35787"/>
    <lineage>
        <taxon>Bacteria</taxon>
        <taxon>Bacillati</taxon>
        <taxon>Bacillota</taxon>
        <taxon>Bacilli</taxon>
        <taxon>Lactobacillales</taxon>
        <taxon>Lactobacillaceae</taxon>
        <taxon>Limosilactobacillus</taxon>
    </lineage>
</organism>
<dbReference type="Proteomes" id="UP001529343">
    <property type="component" value="Unassembled WGS sequence"/>
</dbReference>
<proteinExistence type="predicted"/>
<sequence length="172" mass="19452">MEQAHELVLHLPRYAELPALGLYLEQTTDYLNEQLASLEDVRLTSAMVSNYVKHHLIERPVKKLYGQEQLADLAFIAVAKNVLPLADLRVAVRIQQNSRFSRAEAYDYFCQELEAAVQVVFAGQPASFPNVRTDQQKMLHHLALAIVYKASVDRFFAATAELQDEEGENGVH</sequence>
<keyword evidence="2" id="KW-1185">Reference proteome</keyword>
<dbReference type="PANTHER" id="PTHR40056">
    <property type="entry name" value="HYPOTHETICAL CYTOSOLIC PROTEIN"/>
    <property type="match status" value="1"/>
</dbReference>
<dbReference type="RefSeq" id="WP_289586615.1">
    <property type="nucleotide sequence ID" value="NZ_JAUDDW010000047.1"/>
</dbReference>